<reference evidence="2" key="1">
    <citation type="journal article" date="2020" name="Stud. Mycol.">
        <title>101 Dothideomycetes genomes: a test case for predicting lifestyles and emergence of pathogens.</title>
        <authorList>
            <person name="Haridas S."/>
            <person name="Albert R."/>
            <person name="Binder M."/>
            <person name="Bloem J."/>
            <person name="Labutti K."/>
            <person name="Salamov A."/>
            <person name="Andreopoulos B."/>
            <person name="Baker S."/>
            <person name="Barry K."/>
            <person name="Bills G."/>
            <person name="Bluhm B."/>
            <person name="Cannon C."/>
            <person name="Castanera R."/>
            <person name="Culley D."/>
            <person name="Daum C."/>
            <person name="Ezra D."/>
            <person name="Gonzalez J."/>
            <person name="Henrissat B."/>
            <person name="Kuo A."/>
            <person name="Liang C."/>
            <person name="Lipzen A."/>
            <person name="Lutzoni F."/>
            <person name="Magnuson J."/>
            <person name="Mondo S."/>
            <person name="Nolan M."/>
            <person name="Ohm R."/>
            <person name="Pangilinan J."/>
            <person name="Park H.-J."/>
            <person name="Ramirez L."/>
            <person name="Alfaro M."/>
            <person name="Sun H."/>
            <person name="Tritt A."/>
            <person name="Yoshinaga Y."/>
            <person name="Zwiers L.-H."/>
            <person name="Turgeon B."/>
            <person name="Goodwin S."/>
            <person name="Spatafora J."/>
            <person name="Crous P."/>
            <person name="Grigoriev I."/>
        </authorList>
    </citation>
    <scope>NUCLEOTIDE SEQUENCE</scope>
    <source>
        <strain evidence="2">CBS 183.55</strain>
    </source>
</reference>
<accession>A0A6A5RHV6</accession>
<dbReference type="EMBL" id="ML978970">
    <property type="protein sequence ID" value="KAF1927915.1"/>
    <property type="molecule type" value="Genomic_DNA"/>
</dbReference>
<dbReference type="AlphaFoldDB" id="A0A6A5RHV6"/>
<feature type="compositionally biased region" description="Polar residues" evidence="1">
    <location>
        <begin position="87"/>
        <end position="98"/>
    </location>
</feature>
<evidence type="ECO:0000256" key="1">
    <source>
        <dbReference type="SAM" id="MobiDB-lite"/>
    </source>
</evidence>
<protein>
    <submittedName>
        <fullName evidence="2">Uncharacterized protein</fullName>
    </submittedName>
</protein>
<name>A0A6A5RHV6_9PLEO</name>
<dbReference type="Proteomes" id="UP000800082">
    <property type="component" value="Unassembled WGS sequence"/>
</dbReference>
<dbReference type="GeneID" id="54345351"/>
<evidence type="ECO:0000313" key="3">
    <source>
        <dbReference type="Proteomes" id="UP000800082"/>
    </source>
</evidence>
<dbReference type="RefSeq" id="XP_033448167.1">
    <property type="nucleotide sequence ID" value="XM_033587705.1"/>
</dbReference>
<sequence length="98" mass="10930">MHPCTRAQLFKHSSSSTALQAQLFKHSSSSTALQAQLFKHISSSTSLQAHLFKHISSSNEKKETNAETNTPGRNPKAQPRNARSRNVVRTPNQRVHAR</sequence>
<keyword evidence="3" id="KW-1185">Reference proteome</keyword>
<organism evidence="2 3">
    <name type="scientific">Didymella exigua CBS 183.55</name>
    <dbReference type="NCBI Taxonomy" id="1150837"/>
    <lineage>
        <taxon>Eukaryota</taxon>
        <taxon>Fungi</taxon>
        <taxon>Dikarya</taxon>
        <taxon>Ascomycota</taxon>
        <taxon>Pezizomycotina</taxon>
        <taxon>Dothideomycetes</taxon>
        <taxon>Pleosporomycetidae</taxon>
        <taxon>Pleosporales</taxon>
        <taxon>Pleosporineae</taxon>
        <taxon>Didymellaceae</taxon>
        <taxon>Didymella</taxon>
    </lineage>
</organism>
<proteinExistence type="predicted"/>
<gene>
    <name evidence="2" type="ORF">M421DRAFT_163817</name>
</gene>
<evidence type="ECO:0000313" key="2">
    <source>
        <dbReference type="EMBL" id="KAF1927915.1"/>
    </source>
</evidence>
<feature type="region of interest" description="Disordered" evidence="1">
    <location>
        <begin position="55"/>
        <end position="98"/>
    </location>
</feature>